<proteinExistence type="predicted"/>
<gene>
    <name evidence="1" type="ORF">FOPG_19353</name>
</gene>
<accession>X0GM79</accession>
<dbReference type="AlphaFoldDB" id="X0GM79"/>
<sequence>ASDSIWNRPVVQAASKALKTNPNGKYQMASRLVIRYTPY</sequence>
<dbReference type="Proteomes" id="UP000030676">
    <property type="component" value="Unassembled WGS sequence"/>
</dbReference>
<dbReference type="HOGENOM" id="CLU_3322423_0_0_1"/>
<reference evidence="1" key="1">
    <citation type="submission" date="2011-11" db="EMBL/GenBank/DDBJ databases">
        <title>The Genome Sequence of Fusarium oxysporum PHW808.</title>
        <authorList>
            <consortium name="The Broad Institute Genome Sequencing Platform"/>
            <person name="Ma L.-J."/>
            <person name="Gale L.R."/>
            <person name="Schwartz D.C."/>
            <person name="Zhou S."/>
            <person name="Corby-Kistler H."/>
            <person name="Young S.K."/>
            <person name="Zeng Q."/>
            <person name="Gargeya S."/>
            <person name="Fitzgerald M."/>
            <person name="Haas B."/>
            <person name="Abouelleil A."/>
            <person name="Alvarado L."/>
            <person name="Arachchi H.M."/>
            <person name="Berlin A."/>
            <person name="Brown A."/>
            <person name="Chapman S.B."/>
            <person name="Chen Z."/>
            <person name="Dunbar C."/>
            <person name="Freedman E."/>
            <person name="Gearin G."/>
            <person name="Goldberg J."/>
            <person name="Griggs A."/>
            <person name="Gujja S."/>
            <person name="Heiman D."/>
            <person name="Howarth C."/>
            <person name="Larson L."/>
            <person name="Lui A."/>
            <person name="MacDonald P.J.P."/>
            <person name="Montmayeur A."/>
            <person name="Murphy C."/>
            <person name="Neiman D."/>
            <person name="Pearson M."/>
            <person name="Priest M."/>
            <person name="Roberts A."/>
            <person name="Saif S."/>
            <person name="Shea T."/>
            <person name="Shenoy N."/>
            <person name="Sisk P."/>
            <person name="Stolte C."/>
            <person name="Sykes S."/>
            <person name="Wortman J."/>
            <person name="Nusbaum C."/>
            <person name="Birren B."/>
        </authorList>
    </citation>
    <scope>NUCLEOTIDE SEQUENCE [LARGE SCALE GENOMIC DNA]</scope>
    <source>
        <strain evidence="1">54008</strain>
    </source>
</reference>
<protein>
    <submittedName>
        <fullName evidence="1">Uncharacterized protein</fullName>
    </submittedName>
</protein>
<evidence type="ECO:0000313" key="1">
    <source>
        <dbReference type="EMBL" id="EXL64383.1"/>
    </source>
</evidence>
<organism evidence="1">
    <name type="scientific">Fusarium oxysporum f. sp. conglutinans race 2 54008</name>
    <dbReference type="NCBI Taxonomy" id="1089457"/>
    <lineage>
        <taxon>Eukaryota</taxon>
        <taxon>Fungi</taxon>
        <taxon>Dikarya</taxon>
        <taxon>Ascomycota</taxon>
        <taxon>Pezizomycotina</taxon>
        <taxon>Sordariomycetes</taxon>
        <taxon>Hypocreomycetidae</taxon>
        <taxon>Hypocreales</taxon>
        <taxon>Nectriaceae</taxon>
        <taxon>Fusarium</taxon>
        <taxon>Fusarium oxysporum species complex</taxon>
    </lineage>
</organism>
<dbReference type="EMBL" id="KK034145">
    <property type="protein sequence ID" value="EXL64383.1"/>
    <property type="molecule type" value="Genomic_DNA"/>
</dbReference>
<feature type="non-terminal residue" evidence="1">
    <location>
        <position position="1"/>
    </location>
</feature>
<reference evidence="1" key="2">
    <citation type="submission" date="2014-03" db="EMBL/GenBank/DDBJ databases">
        <title>The Genome Annotation of Fusarium oxysporum PHW808.</title>
        <authorList>
            <consortium name="The Broad Institute Genomics Platform"/>
            <person name="Ma L.-J."/>
            <person name="Corby-Kistler H."/>
            <person name="Broz K."/>
            <person name="Gale L.R."/>
            <person name="Jonkers W."/>
            <person name="O'Donnell K."/>
            <person name="Ploetz R."/>
            <person name="Steinberg C."/>
            <person name="Schwartz D.C."/>
            <person name="VanEtten H."/>
            <person name="Zhou S."/>
            <person name="Young S.K."/>
            <person name="Zeng Q."/>
            <person name="Gargeya S."/>
            <person name="Fitzgerald M."/>
            <person name="Abouelleil A."/>
            <person name="Alvarado L."/>
            <person name="Chapman S.B."/>
            <person name="Gainer-Dewar J."/>
            <person name="Goldberg J."/>
            <person name="Griggs A."/>
            <person name="Gujja S."/>
            <person name="Hansen M."/>
            <person name="Howarth C."/>
            <person name="Imamovic A."/>
            <person name="Ireland A."/>
            <person name="Larimer J."/>
            <person name="McCowan C."/>
            <person name="Murphy C."/>
            <person name="Pearson M."/>
            <person name="Poon T.W."/>
            <person name="Priest M."/>
            <person name="Roberts A."/>
            <person name="Saif S."/>
            <person name="Shea T."/>
            <person name="Sykes S."/>
            <person name="Wortman J."/>
            <person name="Nusbaum C."/>
            <person name="Birren B."/>
        </authorList>
    </citation>
    <scope>NUCLEOTIDE SEQUENCE</scope>
    <source>
        <strain evidence="1">54008</strain>
    </source>
</reference>
<name>X0GM79_FUSOX</name>